<feature type="domain" description="Chitin-binding type-2" evidence="2">
    <location>
        <begin position="82"/>
        <end position="138"/>
    </location>
</feature>
<protein>
    <submittedName>
        <fullName evidence="5">Chitin-binding type-2 domain-containing protein</fullName>
    </submittedName>
</protein>
<dbReference type="SUPFAM" id="SSF57625">
    <property type="entry name" value="Invertebrate chitin-binding proteins"/>
    <property type="match status" value="1"/>
</dbReference>
<evidence type="ECO:0000256" key="1">
    <source>
        <dbReference type="SAM" id="MobiDB-lite"/>
    </source>
</evidence>
<dbReference type="Proteomes" id="UP000274131">
    <property type="component" value="Unassembled WGS sequence"/>
</dbReference>
<name>A0A0N4V9T0_ENTVE</name>
<dbReference type="PROSITE" id="PS50940">
    <property type="entry name" value="CHIT_BIND_II"/>
    <property type="match status" value="1"/>
</dbReference>
<feature type="compositionally biased region" description="Basic and acidic residues" evidence="1">
    <location>
        <begin position="512"/>
        <end position="521"/>
    </location>
</feature>
<feature type="compositionally biased region" description="Polar residues" evidence="1">
    <location>
        <begin position="750"/>
        <end position="764"/>
    </location>
</feature>
<keyword evidence="4" id="KW-1185">Reference proteome</keyword>
<feature type="compositionally biased region" description="Polar residues" evidence="1">
    <location>
        <begin position="555"/>
        <end position="571"/>
    </location>
</feature>
<feature type="compositionally biased region" description="Polar residues" evidence="1">
    <location>
        <begin position="404"/>
        <end position="413"/>
    </location>
</feature>
<evidence type="ECO:0000313" key="5">
    <source>
        <dbReference type="WBParaSite" id="EVEC_0000720301-mRNA-1"/>
    </source>
</evidence>
<reference evidence="3 4" key="2">
    <citation type="submission" date="2018-10" db="EMBL/GenBank/DDBJ databases">
        <authorList>
            <consortium name="Pathogen Informatics"/>
        </authorList>
    </citation>
    <scope>NUCLEOTIDE SEQUENCE [LARGE SCALE GENOMIC DNA]</scope>
</reference>
<feature type="compositionally biased region" description="Basic and acidic residues" evidence="1">
    <location>
        <begin position="472"/>
        <end position="481"/>
    </location>
</feature>
<gene>
    <name evidence="3" type="ORF">EVEC_LOCUS6724</name>
</gene>
<feature type="region of interest" description="Disordered" evidence="1">
    <location>
        <begin position="856"/>
        <end position="901"/>
    </location>
</feature>
<dbReference type="InterPro" id="IPR036508">
    <property type="entry name" value="Chitin-bd_dom_sf"/>
</dbReference>
<evidence type="ECO:0000259" key="2">
    <source>
        <dbReference type="PROSITE" id="PS50940"/>
    </source>
</evidence>
<dbReference type="GO" id="GO:0005576">
    <property type="term" value="C:extracellular region"/>
    <property type="evidence" value="ECO:0007669"/>
    <property type="project" value="InterPro"/>
</dbReference>
<feature type="compositionally biased region" description="Polar residues" evidence="1">
    <location>
        <begin position="606"/>
        <end position="627"/>
    </location>
</feature>
<sequence>MQYLIASYVQNGAAAVTQEANKIDLQIRQCSQYVDQTSSDHYLKRQNKIIPEGRGSVLLLDSRSNDKTNKGFQLNRNQNSLFARCVPGMLKADNDCSQVFYQCILSGVFIKRRCKENYRFDLSYKRCREITLLPKCGKASAPLDGRLPNEITPATTAVQTGQLEMIMEPKEPEYVSPPVYYTVLPFVDAFDMPFYHSYLAQSMPYFSINQAGGNAYDLFNIQANPAVTSSRGLSPFLNPPVPSLFDHFEVLSSNGLDGNKIAVGSTNEKGSLAVTRDHGISASTEPAPKKSQNTDAPIKNVNEIKRYFQETEPAPSMTGVNLKKSRVIGTGLENTENIALPRETAKHARTVKDSENVDDKVKMDMFGVNNRDYSPEQLSAQETKEQQHRDNRWLATESVYISNENNRETSGTSPRKVEKTFGEIQNENIDTDFTRNAVLNSLPNSSDQQSEKTLNSVRTAELKNNQQPEQITEDKLEEVRSDPAANLVSENRDYEKKMLQNLKATQLYDANTESKVEKPSESEASESSSSNAPTDKMMVHRHENGKLAGDPVEASASTSEPQLVVTSNFKDNGQKEVMDTLSGTHNDGSTHLNVQESLERGGKGQETGTSAGQVMSPTYDETPSVEQSHFEDGKESDRGDLETQGASLTEIEQAPTDSAFSNNTRIVGSVAKGNGDELFSKKGRIGGGIVASDMDASAVDLEKAAVAKQSSGLETTRHGTSTGDESISTSLLNSRTSDVLGEPMKEDGNKNSMYSYESSHNSIDSSPATIEAAVEVKAVQSDTRNKVFGQSVTDEYNKNVMKKGPEVEGTLDAGTVKSVQRDIQSYKLSEEKNDEINKQMTVDKSGTFSEVDLQSKKAMEGQLHPGASDTSAASEIKSGLRNEGLPSTSVKQEVFSEESKS</sequence>
<dbReference type="SMART" id="SM00494">
    <property type="entry name" value="ChtBD2"/>
    <property type="match status" value="1"/>
</dbReference>
<dbReference type="InterPro" id="IPR002557">
    <property type="entry name" value="Chitin-bd_dom"/>
</dbReference>
<dbReference type="WBParaSite" id="EVEC_0000720301-mRNA-1">
    <property type="protein sequence ID" value="EVEC_0000720301-mRNA-1"/>
    <property type="gene ID" value="EVEC_0000720301"/>
</dbReference>
<proteinExistence type="predicted"/>
<dbReference type="EMBL" id="UXUI01008623">
    <property type="protein sequence ID" value="VDD91973.1"/>
    <property type="molecule type" value="Genomic_DNA"/>
</dbReference>
<feature type="compositionally biased region" description="Polar residues" evidence="1">
    <location>
        <begin position="708"/>
        <end position="737"/>
    </location>
</feature>
<feature type="compositionally biased region" description="Polar residues" evidence="1">
    <location>
        <begin position="581"/>
        <end position="596"/>
    </location>
</feature>
<organism evidence="5">
    <name type="scientific">Enterobius vermicularis</name>
    <name type="common">Human pinworm</name>
    <dbReference type="NCBI Taxonomy" id="51028"/>
    <lineage>
        <taxon>Eukaryota</taxon>
        <taxon>Metazoa</taxon>
        <taxon>Ecdysozoa</taxon>
        <taxon>Nematoda</taxon>
        <taxon>Chromadorea</taxon>
        <taxon>Rhabditida</taxon>
        <taxon>Spirurina</taxon>
        <taxon>Oxyuridomorpha</taxon>
        <taxon>Oxyuroidea</taxon>
        <taxon>Oxyuridae</taxon>
        <taxon>Enterobius</taxon>
    </lineage>
</organism>
<dbReference type="AlphaFoldDB" id="A0A0N4V9T0"/>
<reference evidence="5" key="1">
    <citation type="submission" date="2017-02" db="UniProtKB">
        <authorList>
            <consortium name="WormBaseParasite"/>
        </authorList>
    </citation>
    <scope>IDENTIFICATION</scope>
</reference>
<feature type="compositionally biased region" description="Basic and acidic residues" evidence="1">
    <location>
        <begin position="628"/>
        <end position="641"/>
    </location>
</feature>
<accession>A0A0N4V9T0</accession>
<dbReference type="GO" id="GO:0008061">
    <property type="term" value="F:chitin binding"/>
    <property type="evidence" value="ECO:0007669"/>
    <property type="project" value="InterPro"/>
</dbReference>
<evidence type="ECO:0000313" key="4">
    <source>
        <dbReference type="Proteomes" id="UP000274131"/>
    </source>
</evidence>
<feature type="region of interest" description="Disordered" evidence="1">
    <location>
        <begin position="505"/>
        <end position="663"/>
    </location>
</feature>
<feature type="region of interest" description="Disordered" evidence="1">
    <location>
        <begin position="708"/>
        <end position="764"/>
    </location>
</feature>
<feature type="compositionally biased region" description="Polar residues" evidence="1">
    <location>
        <begin position="437"/>
        <end position="470"/>
    </location>
</feature>
<feature type="region of interest" description="Disordered" evidence="1">
    <location>
        <begin position="404"/>
        <end position="493"/>
    </location>
</feature>
<evidence type="ECO:0000313" key="3">
    <source>
        <dbReference type="EMBL" id="VDD91973.1"/>
    </source>
</evidence>